<dbReference type="Proteomes" id="UP001231189">
    <property type="component" value="Unassembled WGS sequence"/>
</dbReference>
<keyword evidence="3 6" id="KW-0812">Transmembrane</keyword>
<keyword evidence="4 6" id="KW-1133">Transmembrane helix</keyword>
<dbReference type="PANTHER" id="PTHR32191">
    <property type="entry name" value="TETRASPANIN-8-RELATED"/>
    <property type="match status" value="1"/>
</dbReference>
<evidence type="ECO:0000313" key="7">
    <source>
        <dbReference type="EMBL" id="KAK1610909.1"/>
    </source>
</evidence>
<comment type="subcellular location">
    <subcellularLocation>
        <location evidence="1">Membrane</location>
    </subcellularLocation>
</comment>
<dbReference type="EMBL" id="JAUUTY010000007">
    <property type="protein sequence ID" value="KAK1610909.1"/>
    <property type="molecule type" value="Genomic_DNA"/>
</dbReference>
<evidence type="ECO:0000256" key="5">
    <source>
        <dbReference type="ARBA" id="ARBA00023136"/>
    </source>
</evidence>
<evidence type="ECO:0000256" key="4">
    <source>
        <dbReference type="ARBA" id="ARBA00022989"/>
    </source>
</evidence>
<comment type="similarity">
    <text evidence="2">Belongs to the tetraspanin (TM4SF) family.</text>
</comment>
<dbReference type="AlphaFoldDB" id="A0AAD8VLD4"/>
<comment type="caution">
    <text evidence="7">The sequence shown here is derived from an EMBL/GenBank/DDBJ whole genome shotgun (WGS) entry which is preliminary data.</text>
</comment>
<evidence type="ECO:0000256" key="6">
    <source>
        <dbReference type="SAM" id="Phobius"/>
    </source>
</evidence>
<keyword evidence="5 6" id="KW-0472">Membrane</keyword>
<dbReference type="InterPro" id="IPR044991">
    <property type="entry name" value="TET_plant"/>
</dbReference>
<gene>
    <name evidence="7" type="ORF">QYE76_034582</name>
</gene>
<evidence type="ECO:0000313" key="8">
    <source>
        <dbReference type="Proteomes" id="UP001231189"/>
    </source>
</evidence>
<feature type="transmembrane region" description="Helical" evidence="6">
    <location>
        <begin position="6"/>
        <end position="27"/>
    </location>
</feature>
<name>A0AAD8VLD4_LOLMU</name>
<feature type="transmembrane region" description="Helical" evidence="6">
    <location>
        <begin position="39"/>
        <end position="58"/>
    </location>
</feature>
<accession>A0AAD8VLD4</accession>
<evidence type="ECO:0000256" key="3">
    <source>
        <dbReference type="ARBA" id="ARBA00022692"/>
    </source>
</evidence>
<protein>
    <submittedName>
        <fullName evidence="7">Uncharacterized protein</fullName>
    </submittedName>
</protein>
<keyword evidence="8" id="KW-1185">Reference proteome</keyword>
<organism evidence="7 8">
    <name type="scientific">Lolium multiflorum</name>
    <name type="common">Italian ryegrass</name>
    <name type="synonym">Lolium perenne subsp. multiflorum</name>
    <dbReference type="NCBI Taxonomy" id="4521"/>
    <lineage>
        <taxon>Eukaryota</taxon>
        <taxon>Viridiplantae</taxon>
        <taxon>Streptophyta</taxon>
        <taxon>Embryophyta</taxon>
        <taxon>Tracheophyta</taxon>
        <taxon>Spermatophyta</taxon>
        <taxon>Magnoliopsida</taxon>
        <taxon>Liliopsida</taxon>
        <taxon>Poales</taxon>
        <taxon>Poaceae</taxon>
        <taxon>BOP clade</taxon>
        <taxon>Pooideae</taxon>
        <taxon>Poodae</taxon>
        <taxon>Poeae</taxon>
        <taxon>Poeae Chloroplast Group 2 (Poeae type)</taxon>
        <taxon>Loliodinae</taxon>
        <taxon>Loliinae</taxon>
        <taxon>Lolium</taxon>
    </lineage>
</organism>
<dbReference type="GO" id="GO:0009734">
    <property type="term" value="P:auxin-activated signaling pathway"/>
    <property type="evidence" value="ECO:0007669"/>
    <property type="project" value="InterPro"/>
</dbReference>
<feature type="transmembrane region" description="Helical" evidence="6">
    <location>
        <begin position="70"/>
        <end position="94"/>
    </location>
</feature>
<sequence length="109" mass="11297">MGVSNNITACLNFTALLCTVPVVATALRFASKQGPKCASLVRWPVAILGGFLLVVALAEVGAYGNRQGLLAAYLFAMTALITLLPALLVFAFAITHGSGGCPVSGLRFR</sequence>
<evidence type="ECO:0000256" key="2">
    <source>
        <dbReference type="ARBA" id="ARBA00006840"/>
    </source>
</evidence>
<proteinExistence type="inferred from homology"/>
<evidence type="ECO:0000256" key="1">
    <source>
        <dbReference type="ARBA" id="ARBA00004370"/>
    </source>
</evidence>
<dbReference type="GO" id="GO:0016020">
    <property type="term" value="C:membrane"/>
    <property type="evidence" value="ECO:0007669"/>
    <property type="project" value="UniProtKB-SubCell"/>
</dbReference>
<reference evidence="7" key="1">
    <citation type="submission" date="2023-07" db="EMBL/GenBank/DDBJ databases">
        <title>A chromosome-level genome assembly of Lolium multiflorum.</title>
        <authorList>
            <person name="Chen Y."/>
            <person name="Copetti D."/>
            <person name="Kolliker R."/>
            <person name="Studer B."/>
        </authorList>
    </citation>
    <scope>NUCLEOTIDE SEQUENCE</scope>
    <source>
        <strain evidence="7">02402/16</strain>
        <tissue evidence="7">Leaf</tissue>
    </source>
</reference>